<dbReference type="eggNOG" id="ENOG502T1R1">
    <property type="taxonomic scope" value="Eukaryota"/>
</dbReference>
<dbReference type="GeneID" id="19138638"/>
<organism evidence="1 2">
    <name type="scientific">Cochliobolus sativus (strain ND90Pr / ATCC 201652)</name>
    <name type="common">Common root rot and spot blotch fungus</name>
    <name type="synonym">Bipolaris sorokiniana</name>
    <dbReference type="NCBI Taxonomy" id="665912"/>
    <lineage>
        <taxon>Eukaryota</taxon>
        <taxon>Fungi</taxon>
        <taxon>Dikarya</taxon>
        <taxon>Ascomycota</taxon>
        <taxon>Pezizomycotina</taxon>
        <taxon>Dothideomycetes</taxon>
        <taxon>Pleosporomycetidae</taxon>
        <taxon>Pleosporales</taxon>
        <taxon>Pleosporineae</taxon>
        <taxon>Pleosporaceae</taxon>
        <taxon>Bipolaris</taxon>
    </lineage>
</organism>
<accession>M2T5Z4</accession>
<dbReference type="EMBL" id="KB445642">
    <property type="protein sequence ID" value="EMD64621.1"/>
    <property type="molecule type" value="Genomic_DNA"/>
</dbReference>
<gene>
    <name evidence="1" type="ORF">COCSADRAFT_36001</name>
</gene>
<dbReference type="HOGENOM" id="CLU_102609_0_0_1"/>
<sequence>MHAHDVAAEPYKRRSWFGQIFIDITATVNKYAYRPASSTSYNPPHLRKSIKKTHPLLSYRHNPAASFREFVITTLTMRTIFTVATTATLCSLASALPTSNLAPRAGGPAIVPIPSTCTVTSLAPPTTSNNNNNQSFLPAPGTADASLYSAYYPSFSSNKTQMAQQCLQQCYGYGDHVECKTAFWAENVVVPSGYYGTEGGYLATACLMFDRLLGEGDFIGAPEGQGTGAFAATVEC</sequence>
<proteinExistence type="predicted"/>
<reference evidence="1 2" key="1">
    <citation type="journal article" date="2012" name="PLoS Pathog.">
        <title>Diverse lifestyles and strategies of plant pathogenesis encoded in the genomes of eighteen Dothideomycetes fungi.</title>
        <authorList>
            <person name="Ohm R.A."/>
            <person name="Feau N."/>
            <person name="Henrissat B."/>
            <person name="Schoch C.L."/>
            <person name="Horwitz B.A."/>
            <person name="Barry K.W."/>
            <person name="Condon B.J."/>
            <person name="Copeland A.C."/>
            <person name="Dhillon B."/>
            <person name="Glaser F."/>
            <person name="Hesse C.N."/>
            <person name="Kosti I."/>
            <person name="LaButti K."/>
            <person name="Lindquist E.A."/>
            <person name="Lucas S."/>
            <person name="Salamov A.A."/>
            <person name="Bradshaw R.E."/>
            <person name="Ciuffetti L."/>
            <person name="Hamelin R.C."/>
            <person name="Kema G.H.J."/>
            <person name="Lawrence C."/>
            <person name="Scott J.A."/>
            <person name="Spatafora J.W."/>
            <person name="Turgeon B.G."/>
            <person name="de Wit P.J.G.M."/>
            <person name="Zhong S."/>
            <person name="Goodwin S.B."/>
            <person name="Grigoriev I.V."/>
        </authorList>
    </citation>
    <scope>NUCLEOTIDE SEQUENCE [LARGE SCALE GENOMIC DNA]</scope>
    <source>
        <strain evidence="2">ND90Pr / ATCC 201652</strain>
    </source>
</reference>
<dbReference type="OrthoDB" id="3938895at2759"/>
<evidence type="ECO:0000313" key="2">
    <source>
        <dbReference type="Proteomes" id="UP000016934"/>
    </source>
</evidence>
<keyword evidence="2" id="KW-1185">Reference proteome</keyword>
<dbReference type="RefSeq" id="XP_007699075.1">
    <property type="nucleotide sequence ID" value="XM_007700885.1"/>
</dbReference>
<evidence type="ECO:0000313" key="1">
    <source>
        <dbReference type="EMBL" id="EMD64621.1"/>
    </source>
</evidence>
<name>M2T5Z4_COCSN</name>
<dbReference type="Proteomes" id="UP000016934">
    <property type="component" value="Unassembled WGS sequence"/>
</dbReference>
<dbReference type="STRING" id="665912.M2T5Z4"/>
<dbReference type="AlphaFoldDB" id="M2T5Z4"/>
<protein>
    <submittedName>
        <fullName evidence="1">Uncharacterized protein</fullName>
    </submittedName>
</protein>
<dbReference type="KEGG" id="bsc:COCSADRAFT_36001"/>
<reference evidence="2" key="2">
    <citation type="journal article" date="2013" name="PLoS Genet.">
        <title>Comparative genome structure, secondary metabolite, and effector coding capacity across Cochliobolus pathogens.</title>
        <authorList>
            <person name="Condon B.J."/>
            <person name="Leng Y."/>
            <person name="Wu D."/>
            <person name="Bushley K.E."/>
            <person name="Ohm R.A."/>
            <person name="Otillar R."/>
            <person name="Martin J."/>
            <person name="Schackwitz W."/>
            <person name="Grimwood J."/>
            <person name="MohdZainudin N."/>
            <person name="Xue C."/>
            <person name="Wang R."/>
            <person name="Manning V.A."/>
            <person name="Dhillon B."/>
            <person name="Tu Z.J."/>
            <person name="Steffenson B.J."/>
            <person name="Salamov A."/>
            <person name="Sun H."/>
            <person name="Lowry S."/>
            <person name="LaButti K."/>
            <person name="Han J."/>
            <person name="Copeland A."/>
            <person name="Lindquist E."/>
            <person name="Barry K."/>
            <person name="Schmutz J."/>
            <person name="Baker S.E."/>
            <person name="Ciuffetti L.M."/>
            <person name="Grigoriev I.V."/>
            <person name="Zhong S."/>
            <person name="Turgeon B.G."/>
        </authorList>
    </citation>
    <scope>NUCLEOTIDE SEQUENCE [LARGE SCALE GENOMIC DNA]</scope>
    <source>
        <strain evidence="2">ND90Pr / ATCC 201652</strain>
    </source>
</reference>